<evidence type="ECO:0008006" key="8">
    <source>
        <dbReference type="Google" id="ProtNLM"/>
    </source>
</evidence>
<dbReference type="InterPro" id="IPR036743">
    <property type="entry name" value="ARPC5_sf"/>
</dbReference>
<feature type="region of interest" description="Disordered" evidence="5">
    <location>
        <begin position="1"/>
        <end position="30"/>
    </location>
</feature>
<organism evidence="6 7">
    <name type="scientific">Rubus argutus</name>
    <name type="common">Southern blackberry</name>
    <dbReference type="NCBI Taxonomy" id="59490"/>
    <lineage>
        <taxon>Eukaryota</taxon>
        <taxon>Viridiplantae</taxon>
        <taxon>Streptophyta</taxon>
        <taxon>Embryophyta</taxon>
        <taxon>Tracheophyta</taxon>
        <taxon>Spermatophyta</taxon>
        <taxon>Magnoliopsida</taxon>
        <taxon>eudicotyledons</taxon>
        <taxon>Gunneridae</taxon>
        <taxon>Pentapetalae</taxon>
        <taxon>rosids</taxon>
        <taxon>fabids</taxon>
        <taxon>Rosales</taxon>
        <taxon>Rosaceae</taxon>
        <taxon>Rosoideae</taxon>
        <taxon>Rosoideae incertae sedis</taxon>
        <taxon>Rubus</taxon>
    </lineage>
</organism>
<dbReference type="Proteomes" id="UP001457282">
    <property type="component" value="Unassembled WGS sequence"/>
</dbReference>
<reference evidence="6 7" key="1">
    <citation type="journal article" date="2023" name="G3 (Bethesda)">
        <title>A chromosome-length genome assembly and annotation of blackberry (Rubus argutus, cv. 'Hillquist').</title>
        <authorList>
            <person name="Bruna T."/>
            <person name="Aryal R."/>
            <person name="Dudchenko O."/>
            <person name="Sargent D.J."/>
            <person name="Mead D."/>
            <person name="Buti M."/>
            <person name="Cavallini A."/>
            <person name="Hytonen T."/>
            <person name="Andres J."/>
            <person name="Pham M."/>
            <person name="Weisz D."/>
            <person name="Mascagni F."/>
            <person name="Usai G."/>
            <person name="Natali L."/>
            <person name="Bassil N."/>
            <person name="Fernandez G.E."/>
            <person name="Lomsadze A."/>
            <person name="Armour M."/>
            <person name="Olukolu B."/>
            <person name="Poorten T."/>
            <person name="Britton C."/>
            <person name="Davik J."/>
            <person name="Ashrafi H."/>
            <person name="Aiden E.L."/>
            <person name="Borodovsky M."/>
            <person name="Worthington M."/>
        </authorList>
    </citation>
    <scope>NUCLEOTIDE SEQUENCE [LARGE SCALE GENOMIC DNA]</scope>
    <source>
        <strain evidence="6">PI 553951</strain>
    </source>
</reference>
<evidence type="ECO:0000313" key="7">
    <source>
        <dbReference type="Proteomes" id="UP001457282"/>
    </source>
</evidence>
<evidence type="ECO:0000256" key="1">
    <source>
        <dbReference type="ARBA" id="ARBA00004245"/>
    </source>
</evidence>
<name>A0AAW1WEJ3_RUBAR</name>
<evidence type="ECO:0000313" key="6">
    <source>
        <dbReference type="EMBL" id="KAK9922063.1"/>
    </source>
</evidence>
<evidence type="ECO:0000256" key="2">
    <source>
        <dbReference type="ARBA" id="ARBA00006084"/>
    </source>
</evidence>
<evidence type="ECO:0000256" key="5">
    <source>
        <dbReference type="SAM" id="MobiDB-lite"/>
    </source>
</evidence>
<accession>A0AAW1WEJ3</accession>
<dbReference type="PANTHER" id="PTHR12644">
    <property type="entry name" value="ARP2/3 COMPLEX 16 KD SUBUNIT P16-ARC"/>
    <property type="match status" value="1"/>
</dbReference>
<keyword evidence="4" id="KW-0206">Cytoskeleton</keyword>
<dbReference type="Gene3D" id="1.25.40.190">
    <property type="entry name" value="Actin-related protein 2/3 complex subunit 5"/>
    <property type="match status" value="1"/>
</dbReference>
<dbReference type="GO" id="GO:0030833">
    <property type="term" value="P:regulation of actin filament polymerization"/>
    <property type="evidence" value="ECO:0007669"/>
    <property type="project" value="InterPro"/>
</dbReference>
<dbReference type="EMBL" id="JBEDUW010000006">
    <property type="protein sequence ID" value="KAK9922063.1"/>
    <property type="molecule type" value="Genomic_DNA"/>
</dbReference>
<comment type="caution">
    <text evidence="6">The sequence shown here is derived from an EMBL/GenBank/DDBJ whole genome shotgun (WGS) entry which is preliminary data.</text>
</comment>
<comment type="subcellular location">
    <subcellularLocation>
        <location evidence="1">Cytoplasm</location>
        <location evidence="1">Cytoskeleton</location>
    </subcellularLocation>
</comment>
<comment type="similarity">
    <text evidence="2">Belongs to the ARPC5 family.</text>
</comment>
<sequence length="110" mass="12091">MPPPPIDSKPNQSIHQAKPETPSANSLGKFGLPATTIRARGKSGFSAGVEALKTALEGSPPNTRDERCKSANWIMVHRAIMAIKDVDGMFSSLDPEYYDIFMKEVVHNFF</sequence>
<proteinExistence type="inferred from homology"/>
<dbReference type="AlphaFoldDB" id="A0AAW1WEJ3"/>
<dbReference type="GO" id="GO:0005885">
    <property type="term" value="C:Arp2/3 protein complex"/>
    <property type="evidence" value="ECO:0007669"/>
    <property type="project" value="InterPro"/>
</dbReference>
<evidence type="ECO:0000256" key="4">
    <source>
        <dbReference type="ARBA" id="ARBA00023212"/>
    </source>
</evidence>
<dbReference type="GO" id="GO:0034314">
    <property type="term" value="P:Arp2/3 complex-mediated actin nucleation"/>
    <property type="evidence" value="ECO:0007669"/>
    <property type="project" value="InterPro"/>
</dbReference>
<keyword evidence="7" id="KW-1185">Reference proteome</keyword>
<dbReference type="SUPFAM" id="SSF69103">
    <property type="entry name" value="Arp2/3 complex 16 kDa subunit ARPC5"/>
    <property type="match status" value="1"/>
</dbReference>
<protein>
    <recommendedName>
        <fullName evidence="8">Actin-related protein 2/3 complex subunit 5</fullName>
    </recommendedName>
</protein>
<dbReference type="InterPro" id="IPR006789">
    <property type="entry name" value="ARPC5"/>
</dbReference>
<keyword evidence="3" id="KW-0963">Cytoplasm</keyword>
<evidence type="ECO:0000256" key="3">
    <source>
        <dbReference type="ARBA" id="ARBA00022490"/>
    </source>
</evidence>
<gene>
    <name evidence="6" type="ORF">M0R45_030545</name>
</gene>